<evidence type="ECO:0000256" key="1">
    <source>
        <dbReference type="ARBA" id="ARBA00009500"/>
    </source>
</evidence>
<dbReference type="InterPro" id="IPR000215">
    <property type="entry name" value="Serpin_fam"/>
</dbReference>
<dbReference type="SUPFAM" id="SSF56574">
    <property type="entry name" value="Serpins"/>
    <property type="match status" value="1"/>
</dbReference>
<feature type="domain" description="Serpin" evidence="3">
    <location>
        <begin position="32"/>
        <end position="131"/>
    </location>
</feature>
<dbReference type="GO" id="GO:0004867">
    <property type="term" value="F:serine-type endopeptidase inhibitor activity"/>
    <property type="evidence" value="ECO:0007669"/>
    <property type="project" value="InterPro"/>
</dbReference>
<dbReference type="GO" id="GO:0005615">
    <property type="term" value="C:extracellular space"/>
    <property type="evidence" value="ECO:0007669"/>
    <property type="project" value="InterPro"/>
</dbReference>
<evidence type="ECO:0000259" key="3">
    <source>
        <dbReference type="Pfam" id="PF00079"/>
    </source>
</evidence>
<keyword evidence="2" id="KW-0732">Signal</keyword>
<accession>A0A4U8UZB1</accession>
<feature type="signal peptide" evidence="2">
    <location>
        <begin position="1"/>
        <end position="21"/>
    </location>
</feature>
<dbReference type="EMBL" id="AZBU02000001">
    <property type="protein sequence ID" value="TMS38871.1"/>
    <property type="molecule type" value="Genomic_DNA"/>
</dbReference>
<evidence type="ECO:0000313" key="5">
    <source>
        <dbReference type="Proteomes" id="UP000298663"/>
    </source>
</evidence>
<dbReference type="OrthoDB" id="9518664at2759"/>
<dbReference type="InterPro" id="IPR023796">
    <property type="entry name" value="Serpin_dom"/>
</dbReference>
<dbReference type="Pfam" id="PF00079">
    <property type="entry name" value="Serpin"/>
    <property type="match status" value="1"/>
</dbReference>
<dbReference type="InterPro" id="IPR036186">
    <property type="entry name" value="Serpin_sf"/>
</dbReference>
<dbReference type="Gene3D" id="3.30.497.10">
    <property type="entry name" value="Antithrombin, subunit I, domain 2"/>
    <property type="match status" value="1"/>
</dbReference>
<reference evidence="4 5" key="1">
    <citation type="journal article" date="2015" name="Genome Biol.">
        <title>Comparative genomics of Steinernema reveals deeply conserved gene regulatory networks.</title>
        <authorList>
            <person name="Dillman A.R."/>
            <person name="Macchietto M."/>
            <person name="Porter C.F."/>
            <person name="Rogers A."/>
            <person name="Williams B."/>
            <person name="Antoshechkin I."/>
            <person name="Lee M.M."/>
            <person name="Goodwin Z."/>
            <person name="Lu X."/>
            <person name="Lewis E.E."/>
            <person name="Goodrich-Blair H."/>
            <person name="Stock S.P."/>
            <person name="Adams B.J."/>
            <person name="Sternberg P.W."/>
            <person name="Mortazavi A."/>
        </authorList>
    </citation>
    <scope>NUCLEOTIDE SEQUENCE [LARGE SCALE GENOMIC DNA]</scope>
    <source>
        <strain evidence="4 5">ALL</strain>
    </source>
</reference>
<dbReference type="PANTHER" id="PTHR11461:SF211">
    <property type="entry name" value="GH10112P-RELATED"/>
    <property type="match status" value="1"/>
</dbReference>
<sequence length="283" mass="31782">MCTSAFWAYLLAFWKCSKVRWIPTEKQSFSATQTDFALQLLRRNKDSSVISPFSIAAALAMVYGGAQGKTKKEMKSVFVKENTDEELHQFLSEILTKTADTSGKTYLEAANKIFPKHGFDILAKFSEHLTSHVMPISHGQSGAREAIHKPVTLLAKLRNWIPFRLSSPTGSASNRDVLTAISSLDAPLWESLGNVHSEMSTYYKALFKNGVLHTEQLNVRFDHIRNFMICAGWMVPAEYLPLEQYETVHINLKSFSCSYTVGGRFWCTDHMCQAILVANGPMA</sequence>
<feature type="chain" id="PRO_5020783954" description="Serpin domain-containing protein" evidence="2">
    <location>
        <begin position="22"/>
        <end position="283"/>
    </location>
</feature>
<dbReference type="Proteomes" id="UP000298663">
    <property type="component" value="Unassembled WGS sequence"/>
</dbReference>
<name>A0A4U8UZB1_STECR</name>
<evidence type="ECO:0000256" key="2">
    <source>
        <dbReference type="SAM" id="SignalP"/>
    </source>
</evidence>
<keyword evidence="5" id="KW-1185">Reference proteome</keyword>
<organism evidence="4 5">
    <name type="scientific">Steinernema carpocapsae</name>
    <name type="common">Entomopathogenic nematode</name>
    <dbReference type="NCBI Taxonomy" id="34508"/>
    <lineage>
        <taxon>Eukaryota</taxon>
        <taxon>Metazoa</taxon>
        <taxon>Ecdysozoa</taxon>
        <taxon>Nematoda</taxon>
        <taxon>Chromadorea</taxon>
        <taxon>Rhabditida</taxon>
        <taxon>Tylenchina</taxon>
        <taxon>Panagrolaimomorpha</taxon>
        <taxon>Strongyloidoidea</taxon>
        <taxon>Steinernematidae</taxon>
        <taxon>Steinernema</taxon>
    </lineage>
</organism>
<comment type="caution">
    <text evidence="4">The sequence shown here is derived from an EMBL/GenBank/DDBJ whole genome shotgun (WGS) entry which is preliminary data.</text>
</comment>
<protein>
    <recommendedName>
        <fullName evidence="3">Serpin domain-containing protein</fullName>
    </recommendedName>
</protein>
<proteinExistence type="inferred from homology"/>
<evidence type="ECO:0000313" key="4">
    <source>
        <dbReference type="EMBL" id="TMS38871.1"/>
    </source>
</evidence>
<reference evidence="4 5" key="2">
    <citation type="journal article" date="2019" name="G3 (Bethesda)">
        <title>Hybrid Assembly of the Genome of the Entomopathogenic Nematode Steinernema carpocapsae Identifies the X-Chromosome.</title>
        <authorList>
            <person name="Serra L."/>
            <person name="Macchietto M."/>
            <person name="Macias-Munoz A."/>
            <person name="McGill C.J."/>
            <person name="Rodriguez I.M."/>
            <person name="Rodriguez B."/>
            <person name="Murad R."/>
            <person name="Mortazavi A."/>
        </authorList>
    </citation>
    <scope>NUCLEOTIDE SEQUENCE [LARGE SCALE GENOMIC DNA]</scope>
    <source>
        <strain evidence="4 5">ALL</strain>
    </source>
</reference>
<dbReference type="PANTHER" id="PTHR11461">
    <property type="entry name" value="SERINE PROTEASE INHIBITOR, SERPIN"/>
    <property type="match status" value="1"/>
</dbReference>
<dbReference type="AlphaFoldDB" id="A0A4U8UZB1"/>
<gene>
    <name evidence="4" type="ORF">L596_005500</name>
</gene>
<dbReference type="STRING" id="34508.A0A4U8UZB1"/>
<dbReference type="InterPro" id="IPR042178">
    <property type="entry name" value="Serpin_sf_1"/>
</dbReference>
<comment type="similarity">
    <text evidence="1">Belongs to the serpin family.</text>
</comment>